<comment type="cofactor">
    <cofactor evidence="1">
        <name>FMN</name>
        <dbReference type="ChEBI" id="CHEBI:58210"/>
    </cofactor>
</comment>
<evidence type="ECO:0000256" key="4">
    <source>
        <dbReference type="ARBA" id="ARBA00022448"/>
    </source>
</evidence>
<dbReference type="InterPro" id="IPR008254">
    <property type="entry name" value="Flavodoxin/NO_synth"/>
</dbReference>
<reference evidence="9 10" key="1">
    <citation type="submission" date="2015-01" db="EMBL/GenBank/DDBJ databases">
        <title>Genome sequence of Jeotgalibacillus alimentarius.</title>
        <authorList>
            <person name="Goh K.M."/>
            <person name="Chan K.-G."/>
            <person name="Yaakop A.S."/>
            <person name="Ee R."/>
            <person name="Gan H.M."/>
            <person name="Chan C.S."/>
        </authorList>
    </citation>
    <scope>NUCLEOTIDE SEQUENCE [LARGE SCALE GENOMIC DNA]</scope>
    <source>
        <strain evidence="9 10">YKJ-13</strain>
    </source>
</reference>
<name>A0A0C2W562_9BACL</name>
<dbReference type="PANTHER" id="PTHR42809:SF1">
    <property type="entry name" value="FLAVODOXIN 1"/>
    <property type="match status" value="1"/>
</dbReference>
<feature type="domain" description="Flavodoxin-like" evidence="8">
    <location>
        <begin position="3"/>
        <end position="140"/>
    </location>
</feature>
<dbReference type="OrthoDB" id="9790745at2"/>
<evidence type="ECO:0000256" key="2">
    <source>
        <dbReference type="ARBA" id="ARBA00003297"/>
    </source>
</evidence>
<protein>
    <recommendedName>
        <fullName evidence="8">Flavodoxin-like domain-containing protein</fullName>
    </recommendedName>
</protein>
<comment type="caution">
    <text evidence="9">The sequence shown here is derived from an EMBL/GenBank/DDBJ whole genome shotgun (WGS) entry which is preliminary data.</text>
</comment>
<comment type="similarity">
    <text evidence="3">Belongs to the flavodoxin family.</text>
</comment>
<dbReference type="PRINTS" id="PR00369">
    <property type="entry name" value="FLAVODOXIN"/>
</dbReference>
<keyword evidence="4" id="KW-0813">Transport</keyword>
<dbReference type="InterPro" id="IPR029039">
    <property type="entry name" value="Flavoprotein-like_sf"/>
</dbReference>
<proteinExistence type="inferred from homology"/>
<dbReference type="PROSITE" id="PS00201">
    <property type="entry name" value="FLAVODOXIN"/>
    <property type="match status" value="1"/>
</dbReference>
<dbReference type="PANTHER" id="PTHR42809">
    <property type="entry name" value="FLAVODOXIN 2"/>
    <property type="match status" value="1"/>
</dbReference>
<evidence type="ECO:0000313" key="9">
    <source>
        <dbReference type="EMBL" id="KIL51721.1"/>
    </source>
</evidence>
<dbReference type="InterPro" id="IPR001226">
    <property type="entry name" value="Flavodoxin_CS"/>
</dbReference>
<dbReference type="AlphaFoldDB" id="A0A0C2W562"/>
<dbReference type="Gene3D" id="3.40.50.360">
    <property type="match status" value="1"/>
</dbReference>
<dbReference type="STRING" id="135826.KP77_12330"/>
<gene>
    <name evidence="9" type="ORF">KP77_12330</name>
</gene>
<evidence type="ECO:0000256" key="5">
    <source>
        <dbReference type="ARBA" id="ARBA00022630"/>
    </source>
</evidence>
<keyword evidence="5" id="KW-0285">Flavoprotein</keyword>
<dbReference type="GO" id="GO:0016651">
    <property type="term" value="F:oxidoreductase activity, acting on NAD(P)H"/>
    <property type="evidence" value="ECO:0007669"/>
    <property type="project" value="UniProtKB-ARBA"/>
</dbReference>
<dbReference type="PATRIC" id="fig|135826.4.peg.1228"/>
<dbReference type="SUPFAM" id="SSF52218">
    <property type="entry name" value="Flavoproteins"/>
    <property type="match status" value="1"/>
</dbReference>
<evidence type="ECO:0000313" key="10">
    <source>
        <dbReference type="Proteomes" id="UP000031950"/>
    </source>
</evidence>
<dbReference type="EMBL" id="JXRQ01000015">
    <property type="protein sequence ID" value="KIL51721.1"/>
    <property type="molecule type" value="Genomic_DNA"/>
</dbReference>
<keyword evidence="7" id="KW-0249">Electron transport</keyword>
<dbReference type="RefSeq" id="WP_041121796.1">
    <property type="nucleotide sequence ID" value="NZ_JXRQ01000015.1"/>
</dbReference>
<evidence type="ECO:0000256" key="7">
    <source>
        <dbReference type="ARBA" id="ARBA00022982"/>
    </source>
</evidence>
<evidence type="ECO:0000256" key="6">
    <source>
        <dbReference type="ARBA" id="ARBA00022643"/>
    </source>
</evidence>
<dbReference type="GO" id="GO:0010181">
    <property type="term" value="F:FMN binding"/>
    <property type="evidence" value="ECO:0007669"/>
    <property type="project" value="InterPro"/>
</dbReference>
<dbReference type="Pfam" id="PF00258">
    <property type="entry name" value="Flavodoxin_1"/>
    <property type="match status" value="1"/>
</dbReference>
<sequence>MKTLIVYASRTGNTERLANILYEKSLEAGNETDYVEVGDVHVQKLSSYEACIVVTYTWGSGDLPREMIPLFKAFERADLWRLVTGVAGTGDQCYPHYCGAVDRFRDMLHAKTDLAVTLKVELAPQQSDVEKCSLFIDKLIARKRILLSAH</sequence>
<dbReference type="InterPro" id="IPR050619">
    <property type="entry name" value="Flavodoxin"/>
</dbReference>
<evidence type="ECO:0000256" key="3">
    <source>
        <dbReference type="ARBA" id="ARBA00005267"/>
    </source>
</evidence>
<evidence type="ECO:0000256" key="1">
    <source>
        <dbReference type="ARBA" id="ARBA00001917"/>
    </source>
</evidence>
<keyword evidence="10" id="KW-1185">Reference proteome</keyword>
<comment type="function">
    <text evidence="2">Low-potential electron donor to a number of redox enzymes.</text>
</comment>
<organism evidence="9 10">
    <name type="scientific">Jeotgalibacillus alimentarius</name>
    <dbReference type="NCBI Taxonomy" id="135826"/>
    <lineage>
        <taxon>Bacteria</taxon>
        <taxon>Bacillati</taxon>
        <taxon>Bacillota</taxon>
        <taxon>Bacilli</taxon>
        <taxon>Bacillales</taxon>
        <taxon>Caryophanaceae</taxon>
        <taxon>Jeotgalibacillus</taxon>
    </lineage>
</organism>
<dbReference type="PROSITE" id="PS50902">
    <property type="entry name" value="FLAVODOXIN_LIKE"/>
    <property type="match status" value="1"/>
</dbReference>
<dbReference type="GO" id="GO:0009055">
    <property type="term" value="F:electron transfer activity"/>
    <property type="evidence" value="ECO:0007669"/>
    <property type="project" value="InterPro"/>
</dbReference>
<dbReference type="InterPro" id="IPR001094">
    <property type="entry name" value="Flavdoxin-like"/>
</dbReference>
<dbReference type="Proteomes" id="UP000031950">
    <property type="component" value="Unassembled WGS sequence"/>
</dbReference>
<accession>A0A0C2W562</accession>
<evidence type="ECO:0000259" key="8">
    <source>
        <dbReference type="PROSITE" id="PS50902"/>
    </source>
</evidence>
<keyword evidence="6" id="KW-0288">FMN</keyword>